<sequence length="127" mass="14807">MEELNLEDQTQICHYRHHTTFRSISDLLVSTISCGAFQWKWYAVDLQLDFGPKSRRLPLKTETLTTAHHLSKSRNPNYFGLQTSRRSMKAFTVTPADASVILHFQDQIRWCSILKCHEKFVRGPFGH</sequence>
<evidence type="ECO:0000313" key="1">
    <source>
        <dbReference type="EMBL" id="KAI3737409.1"/>
    </source>
</evidence>
<protein>
    <submittedName>
        <fullName evidence="1">Uncharacterized protein</fullName>
    </submittedName>
</protein>
<evidence type="ECO:0000313" key="2">
    <source>
        <dbReference type="Proteomes" id="UP001055811"/>
    </source>
</evidence>
<keyword evidence="2" id="KW-1185">Reference proteome</keyword>
<accession>A0ACB9CSX8</accession>
<dbReference type="EMBL" id="CM042013">
    <property type="protein sequence ID" value="KAI3737409.1"/>
    <property type="molecule type" value="Genomic_DNA"/>
</dbReference>
<dbReference type="Proteomes" id="UP001055811">
    <property type="component" value="Linkage Group LG05"/>
</dbReference>
<reference evidence="1 2" key="2">
    <citation type="journal article" date="2022" name="Mol. Ecol. Resour.">
        <title>The genomes of chicory, endive, great burdock and yacon provide insights into Asteraceae paleo-polyploidization history and plant inulin production.</title>
        <authorList>
            <person name="Fan W."/>
            <person name="Wang S."/>
            <person name="Wang H."/>
            <person name="Wang A."/>
            <person name="Jiang F."/>
            <person name="Liu H."/>
            <person name="Zhao H."/>
            <person name="Xu D."/>
            <person name="Zhang Y."/>
        </authorList>
    </citation>
    <scope>NUCLEOTIDE SEQUENCE [LARGE SCALE GENOMIC DNA]</scope>
    <source>
        <strain evidence="2">cv. Punajuju</strain>
        <tissue evidence="1">Leaves</tissue>
    </source>
</reference>
<proteinExistence type="predicted"/>
<gene>
    <name evidence="1" type="ORF">L2E82_27410</name>
</gene>
<comment type="caution">
    <text evidence="1">The sequence shown here is derived from an EMBL/GenBank/DDBJ whole genome shotgun (WGS) entry which is preliminary data.</text>
</comment>
<name>A0ACB9CSX8_CICIN</name>
<organism evidence="1 2">
    <name type="scientific">Cichorium intybus</name>
    <name type="common">Chicory</name>
    <dbReference type="NCBI Taxonomy" id="13427"/>
    <lineage>
        <taxon>Eukaryota</taxon>
        <taxon>Viridiplantae</taxon>
        <taxon>Streptophyta</taxon>
        <taxon>Embryophyta</taxon>
        <taxon>Tracheophyta</taxon>
        <taxon>Spermatophyta</taxon>
        <taxon>Magnoliopsida</taxon>
        <taxon>eudicotyledons</taxon>
        <taxon>Gunneridae</taxon>
        <taxon>Pentapetalae</taxon>
        <taxon>asterids</taxon>
        <taxon>campanulids</taxon>
        <taxon>Asterales</taxon>
        <taxon>Asteraceae</taxon>
        <taxon>Cichorioideae</taxon>
        <taxon>Cichorieae</taxon>
        <taxon>Cichoriinae</taxon>
        <taxon>Cichorium</taxon>
    </lineage>
</organism>
<reference evidence="2" key="1">
    <citation type="journal article" date="2022" name="Mol. Ecol. Resour.">
        <title>The genomes of chicory, endive, great burdock and yacon provide insights into Asteraceae palaeo-polyploidization history and plant inulin production.</title>
        <authorList>
            <person name="Fan W."/>
            <person name="Wang S."/>
            <person name="Wang H."/>
            <person name="Wang A."/>
            <person name="Jiang F."/>
            <person name="Liu H."/>
            <person name="Zhao H."/>
            <person name="Xu D."/>
            <person name="Zhang Y."/>
        </authorList>
    </citation>
    <scope>NUCLEOTIDE SEQUENCE [LARGE SCALE GENOMIC DNA]</scope>
    <source>
        <strain evidence="2">cv. Punajuju</strain>
    </source>
</reference>